<dbReference type="Gene3D" id="2.20.100.10">
    <property type="entry name" value="Thrombospondin type-1 (TSP1) repeat"/>
    <property type="match status" value="2"/>
</dbReference>
<dbReference type="SUPFAM" id="SSF82895">
    <property type="entry name" value="TSP-1 type 1 repeat"/>
    <property type="match status" value="2"/>
</dbReference>
<dbReference type="AlphaFoldDB" id="A0A1I8GUT0"/>
<organism evidence="6 7">
    <name type="scientific">Macrostomum lignano</name>
    <dbReference type="NCBI Taxonomy" id="282301"/>
    <lineage>
        <taxon>Eukaryota</taxon>
        <taxon>Metazoa</taxon>
        <taxon>Spiralia</taxon>
        <taxon>Lophotrochozoa</taxon>
        <taxon>Platyhelminthes</taxon>
        <taxon>Rhabditophora</taxon>
        <taxon>Macrostomorpha</taxon>
        <taxon>Macrostomida</taxon>
        <taxon>Macrostomidae</taxon>
        <taxon>Macrostomum</taxon>
    </lineage>
</organism>
<dbReference type="PANTHER" id="PTHR22906">
    <property type="entry name" value="PROPERDIN"/>
    <property type="match status" value="1"/>
</dbReference>
<protein>
    <submittedName>
        <fullName evidence="7">TSP1_spondin domain-containing protein</fullName>
    </submittedName>
</protein>
<dbReference type="InterPro" id="IPR052065">
    <property type="entry name" value="Compl_asym_regulator"/>
</dbReference>
<dbReference type="InterPro" id="IPR036383">
    <property type="entry name" value="TSP1_rpt_sf"/>
</dbReference>
<evidence type="ECO:0000256" key="3">
    <source>
        <dbReference type="ARBA" id="ARBA00023157"/>
    </source>
</evidence>
<evidence type="ECO:0000256" key="1">
    <source>
        <dbReference type="ARBA" id="ARBA00022729"/>
    </source>
</evidence>
<dbReference type="WBParaSite" id="maker-uti_cns_0003181-snap-gene-0.6-mRNA-1">
    <property type="protein sequence ID" value="maker-uti_cns_0003181-snap-gene-0.6-mRNA-1"/>
    <property type="gene ID" value="maker-uti_cns_0003181-snap-gene-0.6"/>
</dbReference>
<evidence type="ECO:0000313" key="6">
    <source>
        <dbReference type="Proteomes" id="UP000095280"/>
    </source>
</evidence>
<dbReference type="SMART" id="SM00209">
    <property type="entry name" value="TSP1"/>
    <property type="match status" value="2"/>
</dbReference>
<dbReference type="InterPro" id="IPR000884">
    <property type="entry name" value="TSP1_rpt"/>
</dbReference>
<proteinExistence type="predicted"/>
<dbReference type="PROSITE" id="PS50092">
    <property type="entry name" value="TSP1"/>
    <property type="match status" value="2"/>
</dbReference>
<keyword evidence="6" id="KW-1185">Reference proteome</keyword>
<reference evidence="7" key="1">
    <citation type="submission" date="2016-11" db="UniProtKB">
        <authorList>
            <consortium name="WormBaseParasite"/>
        </authorList>
    </citation>
    <scope>IDENTIFICATION</scope>
</reference>
<sequence length="125" mass="13341">SQPVNCQLSAWSDWSTCPVTCGGSTRSRTREVAVKATVGGVDCVESDKVEMEACGTGDCGVQGRWAQWTDWTSCSVTCGGGFKKRERSCVSQNASRPMLPCPAGGSEMAVACHHFPCSPRREFGD</sequence>
<feature type="domain" description="Spondin-like TSP1" evidence="5">
    <location>
        <begin position="6"/>
        <end position="59"/>
    </location>
</feature>
<evidence type="ECO:0000256" key="2">
    <source>
        <dbReference type="ARBA" id="ARBA00022737"/>
    </source>
</evidence>
<name>A0A1I8GUT0_9PLAT</name>
<dbReference type="Pfam" id="PF00090">
    <property type="entry name" value="TSP_1"/>
    <property type="match status" value="1"/>
</dbReference>
<dbReference type="Proteomes" id="UP000095280">
    <property type="component" value="Unplaced"/>
</dbReference>
<dbReference type="InterPro" id="IPR044004">
    <property type="entry name" value="TSP1_spondin_dom"/>
</dbReference>
<evidence type="ECO:0000259" key="5">
    <source>
        <dbReference type="Pfam" id="PF19028"/>
    </source>
</evidence>
<accession>A0A1I8GUT0</accession>
<keyword evidence="2" id="KW-0677">Repeat</keyword>
<keyword evidence="4" id="KW-0325">Glycoprotein</keyword>
<dbReference type="Pfam" id="PF19028">
    <property type="entry name" value="TSP1_spondin"/>
    <property type="match status" value="1"/>
</dbReference>
<keyword evidence="1" id="KW-0732">Signal</keyword>
<evidence type="ECO:0000256" key="4">
    <source>
        <dbReference type="ARBA" id="ARBA00023180"/>
    </source>
</evidence>
<keyword evidence="3" id="KW-1015">Disulfide bond</keyword>
<dbReference type="PANTHER" id="PTHR22906:SF49">
    <property type="entry name" value="COADHESIN-LIKE"/>
    <property type="match status" value="1"/>
</dbReference>
<evidence type="ECO:0000313" key="7">
    <source>
        <dbReference type="WBParaSite" id="maker-uti_cns_0003181-snap-gene-0.6-mRNA-1"/>
    </source>
</evidence>